<keyword evidence="3 6" id="KW-0547">Nucleotide-binding</keyword>
<dbReference type="FunFam" id="3.40.50.12780:FF:000001">
    <property type="entry name" value="Acetyl-coenzyme A synthetase"/>
    <property type="match status" value="1"/>
</dbReference>
<comment type="caution">
    <text evidence="6">Lacks conserved residue(s) required for the propagation of feature annotation.</text>
</comment>
<dbReference type="PANTHER" id="PTHR24095:SF14">
    <property type="entry name" value="ACETYL-COENZYME A SYNTHETASE 1"/>
    <property type="match status" value="1"/>
</dbReference>
<name>A0A1G5H4Z4_9RHOB</name>
<dbReference type="RefSeq" id="WP_090743318.1">
    <property type="nucleotide sequence ID" value="NZ_FMVT01000006.1"/>
</dbReference>
<dbReference type="InterPro" id="IPR045851">
    <property type="entry name" value="AMP-bd_C_sf"/>
</dbReference>
<dbReference type="InterPro" id="IPR020845">
    <property type="entry name" value="AMP-binding_CS"/>
</dbReference>
<dbReference type="STRING" id="336292.SAMN05660710_01983"/>
<dbReference type="OrthoDB" id="9803968at2"/>
<gene>
    <name evidence="6" type="primary">acsA</name>
    <name evidence="10" type="ORF">SAMN05660710_01983</name>
</gene>
<dbReference type="PANTHER" id="PTHR24095">
    <property type="entry name" value="ACETYL-COENZYME A SYNTHETASE"/>
    <property type="match status" value="1"/>
</dbReference>
<evidence type="ECO:0000313" key="10">
    <source>
        <dbReference type="EMBL" id="SCY58731.1"/>
    </source>
</evidence>
<feature type="domain" description="AMP-dependent synthetase/ligase" evidence="7">
    <location>
        <begin position="89"/>
        <end position="470"/>
    </location>
</feature>
<evidence type="ECO:0000259" key="8">
    <source>
        <dbReference type="Pfam" id="PF13193"/>
    </source>
</evidence>
<feature type="binding site" evidence="6">
    <location>
        <begin position="411"/>
        <end position="416"/>
    </location>
    <ligand>
        <name>ATP</name>
        <dbReference type="ChEBI" id="CHEBI:30616"/>
    </ligand>
</feature>
<dbReference type="InterPro" id="IPR032387">
    <property type="entry name" value="ACAS_N"/>
</dbReference>
<keyword evidence="6" id="KW-0479">Metal-binding</keyword>
<protein>
    <recommendedName>
        <fullName evidence="6">Acetyl-coenzyme A synthetase</fullName>
        <shortName evidence="6">AcCoA synthetase</shortName>
        <shortName evidence="6">Acs</shortName>
        <ecNumber evidence="6">6.2.1.1</ecNumber>
    </recommendedName>
    <alternativeName>
        <fullName evidence="6">Acetate--CoA ligase</fullName>
    </alternativeName>
    <alternativeName>
        <fullName evidence="6">Acyl-activating enzyme</fullName>
    </alternativeName>
</protein>
<dbReference type="SUPFAM" id="SSF56801">
    <property type="entry name" value="Acetyl-CoA synthetase-like"/>
    <property type="match status" value="1"/>
</dbReference>
<dbReference type="Pfam" id="PF16177">
    <property type="entry name" value="ACAS_N"/>
    <property type="match status" value="1"/>
</dbReference>
<feature type="binding site" evidence="6">
    <location>
        <position position="311"/>
    </location>
    <ligand>
        <name>CoA</name>
        <dbReference type="ChEBI" id="CHEBI:57287"/>
    </ligand>
</feature>
<comment type="catalytic activity">
    <reaction evidence="6">
        <text>acetate + ATP + CoA = acetyl-CoA + AMP + diphosphate</text>
        <dbReference type="Rhea" id="RHEA:23176"/>
        <dbReference type="ChEBI" id="CHEBI:30089"/>
        <dbReference type="ChEBI" id="CHEBI:30616"/>
        <dbReference type="ChEBI" id="CHEBI:33019"/>
        <dbReference type="ChEBI" id="CHEBI:57287"/>
        <dbReference type="ChEBI" id="CHEBI:57288"/>
        <dbReference type="ChEBI" id="CHEBI:456215"/>
        <dbReference type="EC" id="6.2.1.1"/>
    </reaction>
</comment>
<comment type="similarity">
    <text evidence="1 6">Belongs to the ATP-dependent AMP-binding enzyme family.</text>
</comment>
<comment type="cofactor">
    <cofactor evidence="6">
        <name>Mg(2+)</name>
        <dbReference type="ChEBI" id="CHEBI:18420"/>
    </cofactor>
</comment>
<feature type="modified residue" description="N6-acetyllysine" evidence="6">
    <location>
        <position position="611"/>
    </location>
</feature>
<dbReference type="InterPro" id="IPR011904">
    <property type="entry name" value="Ac_CoA_lig"/>
</dbReference>
<evidence type="ECO:0000259" key="7">
    <source>
        <dbReference type="Pfam" id="PF00501"/>
    </source>
</evidence>
<dbReference type="InterPro" id="IPR042099">
    <property type="entry name" value="ANL_N_sf"/>
</dbReference>
<dbReference type="Pfam" id="PF00501">
    <property type="entry name" value="AMP-binding"/>
    <property type="match status" value="1"/>
</dbReference>
<dbReference type="GO" id="GO:0019427">
    <property type="term" value="P:acetyl-CoA biosynthetic process from acetate"/>
    <property type="evidence" value="ECO:0007669"/>
    <property type="project" value="UniProtKB-UniRule"/>
</dbReference>
<dbReference type="PROSITE" id="PS00455">
    <property type="entry name" value="AMP_BINDING"/>
    <property type="match status" value="1"/>
</dbReference>
<dbReference type="Proteomes" id="UP000199502">
    <property type="component" value="Unassembled WGS sequence"/>
</dbReference>
<reference evidence="10 11" key="1">
    <citation type="submission" date="2016-10" db="EMBL/GenBank/DDBJ databases">
        <authorList>
            <person name="de Groot N.N."/>
        </authorList>
    </citation>
    <scope>NUCLEOTIDE SEQUENCE [LARGE SCALE GENOMIC DNA]</scope>
    <source>
        <strain evidence="10 11">CGMCC 1.8925</strain>
    </source>
</reference>
<evidence type="ECO:0000256" key="3">
    <source>
        <dbReference type="ARBA" id="ARBA00022741"/>
    </source>
</evidence>
<evidence type="ECO:0000313" key="11">
    <source>
        <dbReference type="Proteomes" id="UP000199502"/>
    </source>
</evidence>
<keyword evidence="4 6" id="KW-0067">ATP-binding</keyword>
<dbReference type="GO" id="GO:0016208">
    <property type="term" value="F:AMP binding"/>
    <property type="evidence" value="ECO:0007669"/>
    <property type="project" value="InterPro"/>
</dbReference>
<feature type="binding site" evidence="6">
    <location>
        <position position="539"/>
    </location>
    <ligand>
        <name>Mg(2+)</name>
        <dbReference type="ChEBI" id="CHEBI:18420"/>
    </ligand>
</feature>
<keyword evidence="6" id="KW-0460">Magnesium</keyword>
<feature type="binding site" evidence="6">
    <location>
        <position position="528"/>
    </location>
    <ligand>
        <name>ATP</name>
        <dbReference type="ChEBI" id="CHEBI:30616"/>
    </ligand>
</feature>
<comment type="PTM">
    <text evidence="6">Acetylated. Deacetylation by the SIR2-homolog deacetylase activates the enzyme.</text>
</comment>
<evidence type="ECO:0000256" key="1">
    <source>
        <dbReference type="ARBA" id="ARBA00006432"/>
    </source>
</evidence>
<feature type="binding site" evidence="6">
    <location>
        <begin position="193"/>
        <end position="196"/>
    </location>
    <ligand>
        <name>CoA</name>
        <dbReference type="ChEBI" id="CHEBI:57287"/>
    </ligand>
</feature>
<comment type="function">
    <text evidence="6">Catalyzes the conversion of acetate into acetyl-CoA (AcCoA), an essential intermediate at the junction of anabolic and catabolic pathways. AcsA undergoes a two-step reaction. In the first half reaction, AcsA combines acetate with ATP to form acetyl-adenylate (AcAMP) intermediate. In the second half reaction, it can then transfer the acetyl group from AcAMP to the sulfhydryl group of CoA, forming the product AcCoA.</text>
</comment>
<feature type="domain" description="Acetyl-coenzyme A synthetase N-terminal" evidence="9">
    <location>
        <begin position="25"/>
        <end position="82"/>
    </location>
</feature>
<feature type="binding site" evidence="6">
    <location>
        <position position="586"/>
    </location>
    <ligand>
        <name>CoA</name>
        <dbReference type="ChEBI" id="CHEBI:57287"/>
    </ligand>
</feature>
<dbReference type="NCBIfam" id="TIGR02188">
    <property type="entry name" value="Ac_CoA_lig_AcsA"/>
    <property type="match status" value="1"/>
</dbReference>
<feature type="binding site" evidence="6">
    <location>
        <position position="517"/>
    </location>
    <ligand>
        <name>ATP</name>
        <dbReference type="ChEBI" id="CHEBI:30616"/>
    </ligand>
</feature>
<feature type="binding site" evidence="6">
    <location>
        <position position="525"/>
    </location>
    <ligand>
        <name>CoA</name>
        <dbReference type="ChEBI" id="CHEBI:57287"/>
    </ligand>
</feature>
<keyword evidence="5 6" id="KW-0007">Acetylation</keyword>
<dbReference type="GO" id="GO:0046872">
    <property type="term" value="F:metal ion binding"/>
    <property type="evidence" value="ECO:0007669"/>
    <property type="project" value="UniProtKB-KW"/>
</dbReference>
<feature type="binding site" evidence="6">
    <location>
        <position position="544"/>
    </location>
    <ligand>
        <name>Mg(2+)</name>
        <dbReference type="ChEBI" id="CHEBI:18420"/>
    </ligand>
</feature>
<dbReference type="Gene3D" id="3.30.300.30">
    <property type="match status" value="1"/>
</dbReference>
<feature type="binding site" evidence="6">
    <location>
        <position position="502"/>
    </location>
    <ligand>
        <name>ATP</name>
        <dbReference type="ChEBI" id="CHEBI:30616"/>
    </ligand>
</feature>
<keyword evidence="2 6" id="KW-0436">Ligase</keyword>
<dbReference type="NCBIfam" id="NF001208">
    <property type="entry name" value="PRK00174.1"/>
    <property type="match status" value="1"/>
</dbReference>
<dbReference type="GO" id="GO:0003987">
    <property type="term" value="F:acetate-CoA ligase activity"/>
    <property type="evidence" value="ECO:0007669"/>
    <property type="project" value="UniProtKB-UniRule"/>
</dbReference>
<evidence type="ECO:0000256" key="2">
    <source>
        <dbReference type="ARBA" id="ARBA00022598"/>
    </source>
</evidence>
<keyword evidence="11" id="KW-1185">Reference proteome</keyword>
<proteinExistence type="inferred from homology"/>
<dbReference type="EC" id="6.2.1.1" evidence="6"/>
<dbReference type="AlphaFoldDB" id="A0A1G5H4Z4"/>
<evidence type="ECO:0000256" key="4">
    <source>
        <dbReference type="ARBA" id="ARBA00022840"/>
    </source>
</evidence>
<accession>A0A1G5H4Z4</accession>
<dbReference type="HAMAP" id="MF_01123">
    <property type="entry name" value="Ac_CoA_synth"/>
    <property type="match status" value="1"/>
</dbReference>
<evidence type="ECO:0000256" key="6">
    <source>
        <dbReference type="HAMAP-Rule" id="MF_01123"/>
    </source>
</evidence>
<dbReference type="InterPro" id="IPR025110">
    <property type="entry name" value="AMP-bd_C"/>
</dbReference>
<dbReference type="EMBL" id="FMVT01000006">
    <property type="protein sequence ID" value="SCY58731.1"/>
    <property type="molecule type" value="Genomic_DNA"/>
</dbReference>
<dbReference type="GO" id="GO:0005524">
    <property type="term" value="F:ATP binding"/>
    <property type="evidence" value="ECO:0007669"/>
    <property type="project" value="UniProtKB-KW"/>
</dbReference>
<feature type="domain" description="AMP-binding enzyme C-terminal" evidence="8">
    <location>
        <begin position="533"/>
        <end position="611"/>
    </location>
</feature>
<feature type="binding site" evidence="6">
    <location>
        <begin position="387"/>
        <end position="389"/>
    </location>
    <ligand>
        <name>ATP</name>
        <dbReference type="ChEBI" id="CHEBI:30616"/>
    </ligand>
</feature>
<dbReference type="Pfam" id="PF13193">
    <property type="entry name" value="AMP-binding_C"/>
    <property type="match status" value="1"/>
</dbReference>
<evidence type="ECO:0000259" key="9">
    <source>
        <dbReference type="Pfam" id="PF16177"/>
    </source>
</evidence>
<dbReference type="FunFam" id="3.30.300.30:FF:000004">
    <property type="entry name" value="Acetyl-coenzyme A synthetase"/>
    <property type="match status" value="1"/>
</dbReference>
<sequence length="651" mass="71698">MCSETVEKHAIPEGFGNAHVGPEDYARLYAESINDPETFWGREGKRLDWIKPYTKVKDTDFTLGQVSIKWFEDGVLNASVNCIDRHLPTRANQTAIIFEPDDPKTPAQHITYAELSEKVNRFANVLLSQGVMRGDRVVIYLPMIPEAAYAMLACARIGAVHSIVFAGFSPDALANRINDCGAKVVITADTAPRGGRRTGLKSNTDAALLHCSDKVRCLVVKHTGDQTTWVEGRDIDVKEQMKHVSPDCPPRPMGAEDPLFILYTSGSTGKPKGVVHSTGGYLLYAAMTHQIVFDYHEGDVFWCTADVGWVTGHSYIVYGPLANGATTIMFEGVPTWPDAGRFWEVCAKHKVTQFYTAPTAIRSLMGKGPEFVEGHDLSSLRILGTVGEPINPEAWNWYNEHVGKGRCPIVDTWWQTETGGHLITPLPGATETKPGSATLPFFGVKPVVLDPTSAEVLEGNGVEGVLSIADSWPGQMRTLWGDHARFEEAYFQQYPGTYFTGDGCRRDEDGYYWITGRVDDVINVSGHRMGTAEVESALVAHEKVAEAAVVGYPHSLKGQGIYAYVTLMNGVEPSDELRAELEKWVRTEIGPIAKPDLIQWAPGMPKTRSGKIMRRILRKIAENDYGSLGDISTLAEPEVVDDLIANRMNRG</sequence>
<evidence type="ECO:0000256" key="5">
    <source>
        <dbReference type="ARBA" id="ARBA00022990"/>
    </source>
</evidence>
<dbReference type="Gene3D" id="3.40.50.12780">
    <property type="entry name" value="N-terminal domain of ligase-like"/>
    <property type="match status" value="1"/>
</dbReference>
<feature type="binding site" evidence="6">
    <location>
        <position position="541"/>
    </location>
    <ligand>
        <name>Mg(2+)</name>
        <dbReference type="ChEBI" id="CHEBI:18420"/>
    </ligand>
</feature>
<organism evidence="10 11">
    <name type="scientific">Paracoccus tibetensis</name>
    <dbReference type="NCBI Taxonomy" id="336292"/>
    <lineage>
        <taxon>Bacteria</taxon>
        <taxon>Pseudomonadati</taxon>
        <taxon>Pseudomonadota</taxon>
        <taxon>Alphaproteobacteria</taxon>
        <taxon>Rhodobacterales</taxon>
        <taxon>Paracoccaceae</taxon>
        <taxon>Paracoccus</taxon>
    </lineage>
</organism>
<dbReference type="CDD" id="cd05966">
    <property type="entry name" value="ACS"/>
    <property type="match status" value="1"/>
</dbReference>
<dbReference type="InterPro" id="IPR000873">
    <property type="entry name" value="AMP-dep_synth/lig_dom"/>
</dbReference>
<dbReference type="GO" id="GO:0005829">
    <property type="term" value="C:cytosol"/>
    <property type="evidence" value="ECO:0007669"/>
    <property type="project" value="TreeGrafter"/>
</dbReference>